<gene>
    <name evidence="1" type="ORF">STSP2_00609</name>
</gene>
<evidence type="ECO:0000313" key="1">
    <source>
        <dbReference type="EMBL" id="AQT67462.1"/>
    </source>
</evidence>
<dbReference type="AlphaFoldDB" id="A0A1U9NHQ0"/>
<proteinExistence type="predicted"/>
<organism evidence="1 2">
    <name type="scientific">Anaerohalosphaera lusitana</name>
    <dbReference type="NCBI Taxonomy" id="1936003"/>
    <lineage>
        <taxon>Bacteria</taxon>
        <taxon>Pseudomonadati</taxon>
        <taxon>Planctomycetota</taxon>
        <taxon>Phycisphaerae</taxon>
        <taxon>Sedimentisphaerales</taxon>
        <taxon>Anaerohalosphaeraceae</taxon>
        <taxon>Anaerohalosphaera</taxon>
    </lineage>
</organism>
<keyword evidence="2" id="KW-1185">Reference proteome</keyword>
<protein>
    <submittedName>
        <fullName evidence="1">Uncharacterized protein</fullName>
    </submittedName>
</protein>
<reference evidence="2" key="1">
    <citation type="submission" date="2017-02" db="EMBL/GenBank/DDBJ databases">
        <title>Comparative genomics and description of representatives of a novel lineage of planctomycetes thriving in anoxic sediments.</title>
        <authorList>
            <person name="Spring S."/>
            <person name="Bunk B."/>
            <person name="Sproer C."/>
        </authorList>
    </citation>
    <scope>NUCLEOTIDE SEQUENCE [LARGE SCALE GENOMIC DNA]</scope>
    <source>
        <strain evidence="2">ST-NAGAB-D1</strain>
    </source>
</reference>
<dbReference type="Proteomes" id="UP000189674">
    <property type="component" value="Chromosome"/>
</dbReference>
<sequence>MAENKKKNKILDENILFDSPPSPAVLEVLYFNYLRKLRTQAWKTPDTPENFPRVSKAQTIETLSLAAETTLTQGVKPASDIIVDLGVKLGDWFVEAVSHIFIENQLEPQKQQSTA</sequence>
<evidence type="ECO:0000313" key="2">
    <source>
        <dbReference type="Proteomes" id="UP000189674"/>
    </source>
</evidence>
<accession>A0A1U9NHQ0</accession>
<dbReference type="RefSeq" id="WP_146659722.1">
    <property type="nucleotide sequence ID" value="NZ_CP019791.1"/>
</dbReference>
<dbReference type="EMBL" id="CP019791">
    <property type="protein sequence ID" value="AQT67462.1"/>
    <property type="molecule type" value="Genomic_DNA"/>
</dbReference>
<name>A0A1U9NHQ0_9BACT</name>
<dbReference type="KEGG" id="alus:STSP2_00609"/>